<keyword evidence="3" id="KW-1185">Reference proteome</keyword>
<reference evidence="2" key="1">
    <citation type="journal article" date="2022" name="Int. J. Mol. Sci.">
        <title>Draft Genome of Tanacetum Coccineum: Genomic Comparison of Closely Related Tanacetum-Family Plants.</title>
        <authorList>
            <person name="Yamashiro T."/>
            <person name="Shiraishi A."/>
            <person name="Nakayama K."/>
            <person name="Satake H."/>
        </authorList>
    </citation>
    <scope>NUCLEOTIDE SEQUENCE</scope>
</reference>
<protein>
    <recommendedName>
        <fullName evidence="4">Reverse transcriptase zinc-binding domain-containing protein</fullName>
    </recommendedName>
</protein>
<dbReference type="Proteomes" id="UP001151760">
    <property type="component" value="Unassembled WGS sequence"/>
</dbReference>
<evidence type="ECO:0000313" key="1">
    <source>
        <dbReference type="EMBL" id="GJS74208.1"/>
    </source>
</evidence>
<dbReference type="EMBL" id="BQNB010010213">
    <property type="protein sequence ID" value="GJS74208.1"/>
    <property type="molecule type" value="Genomic_DNA"/>
</dbReference>
<gene>
    <name evidence="1" type="ORF">Tco_0707049</name>
    <name evidence="2" type="ORF">Tco_0840537</name>
</gene>
<organism evidence="2 3">
    <name type="scientific">Tanacetum coccineum</name>
    <dbReference type="NCBI Taxonomy" id="301880"/>
    <lineage>
        <taxon>Eukaryota</taxon>
        <taxon>Viridiplantae</taxon>
        <taxon>Streptophyta</taxon>
        <taxon>Embryophyta</taxon>
        <taxon>Tracheophyta</taxon>
        <taxon>Spermatophyta</taxon>
        <taxon>Magnoliopsida</taxon>
        <taxon>eudicotyledons</taxon>
        <taxon>Gunneridae</taxon>
        <taxon>Pentapetalae</taxon>
        <taxon>asterids</taxon>
        <taxon>campanulids</taxon>
        <taxon>Asterales</taxon>
        <taxon>Asteraceae</taxon>
        <taxon>Asteroideae</taxon>
        <taxon>Anthemideae</taxon>
        <taxon>Anthemidinae</taxon>
        <taxon>Tanacetum</taxon>
    </lineage>
</organism>
<evidence type="ECO:0000313" key="3">
    <source>
        <dbReference type="Proteomes" id="UP001151760"/>
    </source>
</evidence>
<comment type="caution">
    <text evidence="2">The sequence shown here is derived from an EMBL/GenBank/DDBJ whole genome shotgun (WGS) entry which is preliminary data.</text>
</comment>
<reference evidence="2" key="2">
    <citation type="submission" date="2022-01" db="EMBL/GenBank/DDBJ databases">
        <authorList>
            <person name="Yamashiro T."/>
            <person name="Shiraishi A."/>
            <person name="Satake H."/>
            <person name="Nakayama K."/>
        </authorList>
    </citation>
    <scope>NUCLEOTIDE SEQUENCE</scope>
</reference>
<evidence type="ECO:0000313" key="2">
    <source>
        <dbReference type="EMBL" id="GJT06075.1"/>
    </source>
</evidence>
<name>A0ABQ5AUC0_9ASTR</name>
<evidence type="ECO:0008006" key="4">
    <source>
        <dbReference type="Google" id="ProtNLM"/>
    </source>
</evidence>
<accession>A0ABQ5AUC0</accession>
<proteinExistence type="predicted"/>
<sequence length="213" mass="24076">MVATFLKYQRRIDSSILLFCPRCFIKLAWLISGRTNGTCLLELFPRLYALESFKDCKVNERRGLFNGVWGGTRSWRIPPRGRSVDDVSALISHIGNLHLCPLGSDKWAWVGDLSGSFKVKSLSNKIENICLMGALLWFPAQHNLASRGVVLRSTRCLFCNVGEDTLEHCRIHCPRVLAVARNQQDSAMGFRIARLKHLEMITEVSHVDSDMVS</sequence>
<dbReference type="EMBL" id="BQNB010012637">
    <property type="protein sequence ID" value="GJT06075.1"/>
    <property type="molecule type" value="Genomic_DNA"/>
</dbReference>